<dbReference type="SUPFAM" id="SSF46785">
    <property type="entry name" value="Winged helix' DNA-binding domain"/>
    <property type="match status" value="1"/>
</dbReference>
<evidence type="ECO:0000256" key="1">
    <source>
        <dbReference type="ARBA" id="ARBA00002486"/>
    </source>
</evidence>
<evidence type="ECO:0000256" key="3">
    <source>
        <dbReference type="ARBA" id="ARBA00022629"/>
    </source>
</evidence>
<dbReference type="Pfam" id="PF00480">
    <property type="entry name" value="ROK"/>
    <property type="match status" value="1"/>
</dbReference>
<dbReference type="Proteomes" id="UP000487649">
    <property type="component" value="Unassembled WGS sequence"/>
</dbReference>
<comment type="function">
    <text evidence="1">Transcriptional repressor of xylose-utilizing enzymes.</text>
</comment>
<dbReference type="InterPro" id="IPR036388">
    <property type="entry name" value="WH-like_DNA-bd_sf"/>
</dbReference>
<dbReference type="Gene3D" id="1.10.10.10">
    <property type="entry name" value="Winged helix-like DNA-binding domain superfamily/Winged helix DNA-binding domain"/>
    <property type="match status" value="1"/>
</dbReference>
<dbReference type="PANTHER" id="PTHR18964">
    <property type="entry name" value="ROK (REPRESSOR, ORF, KINASE) FAMILY"/>
    <property type="match status" value="1"/>
</dbReference>
<dbReference type="OrthoDB" id="6501901at2"/>
<dbReference type="RefSeq" id="WP_006785707.1">
    <property type="nucleotide sequence ID" value="NZ_CP053187.1"/>
</dbReference>
<dbReference type="SUPFAM" id="SSF53067">
    <property type="entry name" value="Actin-like ATPase domain"/>
    <property type="match status" value="1"/>
</dbReference>
<comment type="similarity">
    <text evidence="2">Belongs to the ROK (NagC/XylR) family.</text>
</comment>
<evidence type="ECO:0000313" key="5">
    <source>
        <dbReference type="Proteomes" id="UP000487649"/>
    </source>
</evidence>
<keyword evidence="3" id="KW-0119">Carbohydrate metabolism</keyword>
<name>A0A9X5ANQ2_9FIRM</name>
<organism evidence="4 5">
    <name type="scientific">Turicibacter sanguinis</name>
    <dbReference type="NCBI Taxonomy" id="154288"/>
    <lineage>
        <taxon>Bacteria</taxon>
        <taxon>Bacillati</taxon>
        <taxon>Bacillota</taxon>
        <taxon>Erysipelotrichia</taxon>
        <taxon>Erysipelotrichales</taxon>
        <taxon>Turicibacteraceae</taxon>
        <taxon>Turicibacter</taxon>
    </lineage>
</organism>
<dbReference type="CDD" id="cd23763">
    <property type="entry name" value="ASKHA_ATPase_ROK"/>
    <property type="match status" value="1"/>
</dbReference>
<keyword evidence="3" id="KW-0859">Xylose metabolism</keyword>
<evidence type="ECO:0000313" key="4">
    <source>
        <dbReference type="EMBL" id="MTK21613.1"/>
    </source>
</evidence>
<dbReference type="InterPro" id="IPR000600">
    <property type="entry name" value="ROK"/>
</dbReference>
<dbReference type="EMBL" id="WMQE01000019">
    <property type="protein sequence ID" value="MTK21613.1"/>
    <property type="molecule type" value="Genomic_DNA"/>
</dbReference>
<dbReference type="AlphaFoldDB" id="A0A9X5ANQ2"/>
<dbReference type="GeneID" id="60059443"/>
<dbReference type="PANTHER" id="PTHR18964:SF149">
    <property type="entry name" value="BIFUNCTIONAL UDP-N-ACETYLGLUCOSAMINE 2-EPIMERASE_N-ACETYLMANNOSAMINE KINASE"/>
    <property type="match status" value="1"/>
</dbReference>
<protein>
    <submittedName>
        <fullName evidence="4">ROK family protein</fullName>
    </submittedName>
</protein>
<gene>
    <name evidence="4" type="ORF">GMA92_09285</name>
</gene>
<dbReference type="Gene3D" id="3.30.420.40">
    <property type="match status" value="2"/>
</dbReference>
<sequence>MNQVNTTMTVKRINTELVRATLKRLKSATKPEVAKATGLSVMTCGTILNELLATGEVLEQQVDPSSGGRPAIRYEYQANYAQIVCLYARTEGNEHFISYQVCNLLGECLEENTIYYDEITYDVYEQQLERLKDVYPAIKVAGIGVQGVVHEGVIGVCDIKRLEKVDIVSKLEDKLKIDIVAQNDMNLITYGYYQKQEDESPKNIAYVYFPDGNYMGAGLIVNGQVVKGETNFSGELSFLPLGILRSEQLEQFKQPDTMVKLAAKSIASLIAIINPAVIVLAGRCVKEEDLKRIESEVKTMIPGVHMPTLKYRHDIHADYMNGLKTLTLEQLSYPFKFEKKTF</sequence>
<proteinExistence type="inferred from homology"/>
<reference evidence="4 5" key="1">
    <citation type="journal article" date="2019" name="Nat. Med.">
        <title>A library of human gut bacterial isolates paired with longitudinal multiomics data enables mechanistic microbiome research.</title>
        <authorList>
            <person name="Poyet M."/>
            <person name="Groussin M."/>
            <person name="Gibbons S.M."/>
            <person name="Avila-Pacheco J."/>
            <person name="Jiang X."/>
            <person name="Kearney S.M."/>
            <person name="Perrotta A.R."/>
            <person name="Berdy B."/>
            <person name="Zhao S."/>
            <person name="Lieberman T.D."/>
            <person name="Swanson P.K."/>
            <person name="Smith M."/>
            <person name="Roesemann S."/>
            <person name="Alexander J.E."/>
            <person name="Rich S.A."/>
            <person name="Livny J."/>
            <person name="Vlamakis H."/>
            <person name="Clish C."/>
            <person name="Bullock K."/>
            <person name="Deik A."/>
            <person name="Scott J."/>
            <person name="Pierce K.A."/>
            <person name="Xavier R.J."/>
            <person name="Alm E.J."/>
        </authorList>
    </citation>
    <scope>NUCLEOTIDE SEQUENCE [LARGE SCALE GENOMIC DNA]</scope>
    <source>
        <strain evidence="4 5">BIOML-A198</strain>
    </source>
</reference>
<dbReference type="GO" id="GO:0042732">
    <property type="term" value="P:D-xylose metabolic process"/>
    <property type="evidence" value="ECO:0007669"/>
    <property type="project" value="UniProtKB-KW"/>
</dbReference>
<evidence type="ECO:0000256" key="2">
    <source>
        <dbReference type="ARBA" id="ARBA00006479"/>
    </source>
</evidence>
<dbReference type="InterPro" id="IPR036390">
    <property type="entry name" value="WH_DNA-bd_sf"/>
</dbReference>
<dbReference type="InterPro" id="IPR043129">
    <property type="entry name" value="ATPase_NBD"/>
</dbReference>
<accession>A0A9X5ANQ2</accession>
<comment type="caution">
    <text evidence="4">The sequence shown here is derived from an EMBL/GenBank/DDBJ whole genome shotgun (WGS) entry which is preliminary data.</text>
</comment>